<accession>A0AAE0ZTB9</accession>
<evidence type="ECO:0000313" key="2">
    <source>
        <dbReference type="Proteomes" id="UP001283361"/>
    </source>
</evidence>
<reference evidence="1" key="1">
    <citation type="journal article" date="2023" name="G3 (Bethesda)">
        <title>A reference genome for the long-term kleptoplast-retaining sea slug Elysia crispata morphotype clarki.</title>
        <authorList>
            <person name="Eastman K.E."/>
            <person name="Pendleton A.L."/>
            <person name="Shaikh M.A."/>
            <person name="Suttiyut T."/>
            <person name="Ogas R."/>
            <person name="Tomko P."/>
            <person name="Gavelis G."/>
            <person name="Widhalm J.R."/>
            <person name="Wisecaver J.H."/>
        </authorList>
    </citation>
    <scope>NUCLEOTIDE SEQUENCE</scope>
    <source>
        <strain evidence="1">ECLA1</strain>
    </source>
</reference>
<sequence length="98" mass="10834">MPHLRTPAFTIAADMQSDDHNSFKTSMGKNSFAVVVPKFCLANLMRIIPHAVLTGPQSPRSRGYRTFVELKAMLKGSPDSPLPSDKDDSSCVVHEIKY</sequence>
<protein>
    <submittedName>
        <fullName evidence="1">Uncharacterized protein</fullName>
    </submittedName>
</protein>
<dbReference type="Proteomes" id="UP001283361">
    <property type="component" value="Unassembled WGS sequence"/>
</dbReference>
<proteinExistence type="predicted"/>
<organism evidence="1 2">
    <name type="scientific">Elysia crispata</name>
    <name type="common">lettuce slug</name>
    <dbReference type="NCBI Taxonomy" id="231223"/>
    <lineage>
        <taxon>Eukaryota</taxon>
        <taxon>Metazoa</taxon>
        <taxon>Spiralia</taxon>
        <taxon>Lophotrochozoa</taxon>
        <taxon>Mollusca</taxon>
        <taxon>Gastropoda</taxon>
        <taxon>Heterobranchia</taxon>
        <taxon>Euthyneura</taxon>
        <taxon>Panpulmonata</taxon>
        <taxon>Sacoglossa</taxon>
        <taxon>Placobranchoidea</taxon>
        <taxon>Plakobranchidae</taxon>
        <taxon>Elysia</taxon>
    </lineage>
</organism>
<evidence type="ECO:0000313" key="1">
    <source>
        <dbReference type="EMBL" id="KAK3774963.1"/>
    </source>
</evidence>
<dbReference type="AlphaFoldDB" id="A0AAE0ZTB9"/>
<name>A0AAE0ZTB9_9GAST</name>
<gene>
    <name evidence="1" type="ORF">RRG08_061066</name>
</gene>
<keyword evidence="2" id="KW-1185">Reference proteome</keyword>
<comment type="caution">
    <text evidence="1">The sequence shown here is derived from an EMBL/GenBank/DDBJ whole genome shotgun (WGS) entry which is preliminary data.</text>
</comment>
<dbReference type="EMBL" id="JAWDGP010003370">
    <property type="protein sequence ID" value="KAK3774963.1"/>
    <property type="molecule type" value="Genomic_DNA"/>
</dbReference>